<comment type="caution">
    <text evidence="2">The sequence shown here is derived from an EMBL/GenBank/DDBJ whole genome shotgun (WGS) entry which is preliminary data.</text>
</comment>
<dbReference type="Gene3D" id="3.30.70.2060">
    <property type="match status" value="1"/>
</dbReference>
<feature type="signal peptide" evidence="1">
    <location>
        <begin position="1"/>
        <end position="18"/>
    </location>
</feature>
<evidence type="ECO:0000313" key="2">
    <source>
        <dbReference type="EMBL" id="MCL1123730.1"/>
    </source>
</evidence>
<sequence>MMNYLMSMLIVITPFFMGGCGGETTATTLPVVAIGQGDECHLCGMIIVNFSGPKGETYTKTSPTVKKFCSTLDLFSFLLDPEYQYQIKEIYVHDMGKTPWQSPKDSDFIDGRKAWYVVGSSQFGSMGKTLASFTVREDAETFMRKFGGQVYVFEEINMAMLKP</sequence>
<keyword evidence="1" id="KW-0732">Signal</keyword>
<protein>
    <submittedName>
        <fullName evidence="2">Nitrous oxide reductase accessory protein NosL</fullName>
    </submittedName>
</protein>
<feature type="chain" id="PRO_5047214468" evidence="1">
    <location>
        <begin position="19"/>
        <end position="163"/>
    </location>
</feature>
<accession>A0ABT0L8M6</accession>
<dbReference type="EMBL" id="JAKIKS010000010">
    <property type="protein sequence ID" value="MCL1123730.1"/>
    <property type="molecule type" value="Genomic_DNA"/>
</dbReference>
<dbReference type="PANTHER" id="PTHR41247">
    <property type="entry name" value="HTH-TYPE TRANSCRIPTIONAL REPRESSOR YCNK"/>
    <property type="match status" value="1"/>
</dbReference>
<proteinExistence type="predicted"/>
<dbReference type="Proteomes" id="UP001203423">
    <property type="component" value="Unassembled WGS sequence"/>
</dbReference>
<dbReference type="SUPFAM" id="SSF160387">
    <property type="entry name" value="NosL/MerB-like"/>
    <property type="match status" value="1"/>
</dbReference>
<gene>
    <name evidence="2" type="ORF">L2764_04310</name>
</gene>
<reference evidence="2 3" key="1">
    <citation type="submission" date="2022-01" db="EMBL/GenBank/DDBJ databases">
        <title>Whole genome-based taxonomy of the Shewanellaceae.</title>
        <authorList>
            <person name="Martin-Rodriguez A.J."/>
        </authorList>
    </citation>
    <scope>NUCLEOTIDE SEQUENCE [LARGE SCALE GENOMIC DNA]</scope>
    <source>
        <strain evidence="2 3">DSM 17177</strain>
    </source>
</reference>
<organism evidence="2 3">
    <name type="scientific">Shewanella surugensis</name>
    <dbReference type="NCBI Taxonomy" id="212020"/>
    <lineage>
        <taxon>Bacteria</taxon>
        <taxon>Pseudomonadati</taxon>
        <taxon>Pseudomonadota</taxon>
        <taxon>Gammaproteobacteria</taxon>
        <taxon>Alteromonadales</taxon>
        <taxon>Shewanellaceae</taxon>
        <taxon>Shewanella</taxon>
    </lineage>
</organism>
<keyword evidence="3" id="KW-1185">Reference proteome</keyword>
<evidence type="ECO:0000256" key="1">
    <source>
        <dbReference type="SAM" id="SignalP"/>
    </source>
</evidence>
<dbReference type="Gene3D" id="3.30.70.2050">
    <property type="match status" value="1"/>
</dbReference>
<name>A0ABT0L8M6_9GAMM</name>
<dbReference type="Pfam" id="PF05573">
    <property type="entry name" value="NosL"/>
    <property type="match status" value="1"/>
</dbReference>
<evidence type="ECO:0000313" key="3">
    <source>
        <dbReference type="Proteomes" id="UP001203423"/>
    </source>
</evidence>
<dbReference type="RefSeq" id="WP_248939013.1">
    <property type="nucleotide sequence ID" value="NZ_JAKIKS010000010.1"/>
</dbReference>
<dbReference type="PANTHER" id="PTHR41247:SF1">
    <property type="entry name" value="HTH-TYPE TRANSCRIPTIONAL REPRESSOR YCNK"/>
    <property type="match status" value="1"/>
</dbReference>
<dbReference type="InterPro" id="IPR008719">
    <property type="entry name" value="N2O_reductase_NosL"/>
</dbReference>